<dbReference type="GO" id="GO:0003964">
    <property type="term" value="F:RNA-directed DNA polymerase activity"/>
    <property type="evidence" value="ECO:0007669"/>
    <property type="project" value="UniProtKB-KW"/>
</dbReference>
<dbReference type="SMART" id="SM00343">
    <property type="entry name" value="ZnF_C2HC"/>
    <property type="match status" value="1"/>
</dbReference>
<feature type="compositionally biased region" description="Acidic residues" evidence="23">
    <location>
        <begin position="894"/>
        <end position="904"/>
    </location>
</feature>
<evidence type="ECO:0000256" key="18">
    <source>
        <dbReference type="ARBA" id="ARBA00023113"/>
    </source>
</evidence>
<feature type="compositionally biased region" description="Low complexity" evidence="23">
    <location>
        <begin position="948"/>
        <end position="962"/>
    </location>
</feature>
<evidence type="ECO:0000256" key="5">
    <source>
        <dbReference type="ARBA" id="ARBA00022670"/>
    </source>
</evidence>
<proteinExistence type="predicted"/>
<keyword evidence="7" id="KW-0540">Nuclease</keyword>
<keyword evidence="17" id="KW-0808">Transferase</keyword>
<evidence type="ECO:0000256" key="12">
    <source>
        <dbReference type="ARBA" id="ARBA00022840"/>
    </source>
</evidence>
<gene>
    <name evidence="26" type="ORF">TRAPUB_11821</name>
</gene>
<keyword evidence="22" id="KW-0863">Zinc-finger</keyword>
<feature type="region of interest" description="Disordered" evidence="23">
    <location>
        <begin position="894"/>
        <end position="968"/>
    </location>
</feature>
<keyword evidence="12" id="KW-0067">ATP-binding</keyword>
<dbReference type="GO" id="GO:0015074">
    <property type="term" value="P:DNA integration"/>
    <property type="evidence" value="ECO:0007669"/>
    <property type="project" value="UniProtKB-KW"/>
</dbReference>
<keyword evidence="27" id="KW-1185">Reference proteome</keyword>
<feature type="region of interest" description="Disordered" evidence="23">
    <location>
        <begin position="384"/>
        <end position="412"/>
    </location>
</feature>
<keyword evidence="2" id="KW-0815">Transposition</keyword>
<keyword evidence="18" id="KW-0917">Virion maturation</keyword>
<evidence type="ECO:0000256" key="11">
    <source>
        <dbReference type="ARBA" id="ARBA00022801"/>
    </source>
</evidence>
<keyword evidence="17" id="KW-0239">DNA-directed DNA polymerase</keyword>
<dbReference type="GO" id="GO:0005634">
    <property type="term" value="C:nucleus"/>
    <property type="evidence" value="ECO:0007669"/>
    <property type="project" value="UniProtKB-ARBA"/>
</dbReference>
<evidence type="ECO:0000256" key="8">
    <source>
        <dbReference type="ARBA" id="ARBA00022723"/>
    </source>
</evidence>
<sequence>MSSTNSPSLSDFIAGVEKLDSKGSNWLLFEQQFTIAVKQKEVWGHFDGTSVRPAQAGDTATPAETTAIAAWEKKENFALYLLTLKIAPATYAKHKRKGDLSKVWAAIVQEFTSKSLLARSNLRRDFLNMRADPGQDLRSEIDRLQLAYENMLTYDITVSDTEYASVIINFLPDTLSAFISQLSAQMKLHARLTPATASTSSTTTETPPAIEPDLMLELVLEEWERRRDEKKSKKSKDTGVAASAVSTEKPKWKGRGKGPQRPVGVCWNCGGKGHREASCPSPKSDSSKGKGHSKPNETKPAAGAANVAVARPARIVEAPQAPGYEGAWSAVYAAASVETDDESSKDGNDAWSSAGLSGYTALTEGSDTDSDSMPGLQTVTASSVLSSAEDDHAAGPTEEDEPTPAPEPVPMTERMRNVEDWVRNALGPDDVPSPPRAAAAHTPIAAAATANQVVDLYDSGATHHMSPYREDFISFTATANKPLNAANQQQFLAKGVGEMPVSIPNAPAADSRITLTGVLYTPSLGFNLISIGRIDDAGCSATFADGQCVIVAEDGQTVGRIPKSGGLYIVTRERETAAAHAVSDSLEELTEDEAHRRFGHIAIRSIRELVSKGYITGVKLVKSGESKPCEACIRAKSSRKPVPTERQGERATEFGEELHSDVWGPARTVTIGGRKYYISFTDDKSRHSTLYLLRKKSEAFESFKAFEAWLERHHGVQIRFLNVDRGGEYLSDEFKDYLDERGIEYKLSVHDTSEEAGVSERLNRTLMEKVRAMMITSGLPPFLWGEAAMHATWLKNRTATKALDGRTPFEAVTGTPPDMRGIPVWGSKVWVHDTTDGKLGERAKCGHWVGFDAQSQGSRVYWPNRRTVTVERSLRFADPGLPLDLDSDAVELEGVDDSESGDGDVQDKPDEPSLEPLEDDAGPLPADLPATLPAEPPAAPLAAPPAAPHDAPAALPPAADLPSTTRRS</sequence>
<accession>A0A1M2VVW9</accession>
<dbReference type="GO" id="GO:0003887">
    <property type="term" value="F:DNA-directed DNA polymerase activity"/>
    <property type="evidence" value="ECO:0007669"/>
    <property type="project" value="UniProtKB-KW"/>
</dbReference>
<keyword evidence="6" id="KW-0548">Nucleotidyltransferase</keyword>
<keyword evidence="13" id="KW-0460">Magnesium</keyword>
<feature type="domain" description="CCHC-type" evidence="24">
    <location>
        <begin position="266"/>
        <end position="281"/>
    </location>
</feature>
<dbReference type="STRING" id="154538.A0A1M2VVW9"/>
<evidence type="ECO:0000256" key="13">
    <source>
        <dbReference type="ARBA" id="ARBA00022842"/>
    </source>
</evidence>
<dbReference type="OrthoDB" id="2794615at2759"/>
<keyword evidence="3" id="KW-1188">Viral release from host cell</keyword>
<dbReference type="GO" id="GO:0006508">
    <property type="term" value="P:proteolysis"/>
    <property type="evidence" value="ECO:0007669"/>
    <property type="project" value="UniProtKB-KW"/>
</dbReference>
<evidence type="ECO:0000256" key="2">
    <source>
        <dbReference type="ARBA" id="ARBA00022578"/>
    </source>
</evidence>
<evidence type="ECO:0000313" key="27">
    <source>
        <dbReference type="Proteomes" id="UP000184267"/>
    </source>
</evidence>
<keyword evidence="19" id="KW-0233">DNA recombination</keyword>
<comment type="catalytic activity">
    <reaction evidence="21">
        <text>DNA(n) + a 2'-deoxyribonucleoside 5'-triphosphate = DNA(n+1) + diphosphate</text>
        <dbReference type="Rhea" id="RHEA:22508"/>
        <dbReference type="Rhea" id="RHEA-COMP:17339"/>
        <dbReference type="Rhea" id="RHEA-COMP:17340"/>
        <dbReference type="ChEBI" id="CHEBI:33019"/>
        <dbReference type="ChEBI" id="CHEBI:61560"/>
        <dbReference type="ChEBI" id="CHEBI:173112"/>
        <dbReference type="EC" id="2.7.7.7"/>
    </reaction>
</comment>
<keyword evidence="11" id="KW-0378">Hydrolase</keyword>
<feature type="domain" description="Integrase catalytic" evidence="25">
    <location>
        <begin position="639"/>
        <end position="816"/>
    </location>
</feature>
<evidence type="ECO:0000256" key="1">
    <source>
        <dbReference type="ARBA" id="ARBA00002180"/>
    </source>
</evidence>
<reference evidence="26 27" key="1">
    <citation type="submission" date="2016-10" db="EMBL/GenBank/DDBJ databases">
        <title>Genome sequence of the basidiomycete white-rot fungus Trametes pubescens.</title>
        <authorList>
            <person name="Makela M.R."/>
            <person name="Granchi Z."/>
            <person name="Peng M."/>
            <person name="De Vries R.P."/>
            <person name="Grigoriev I."/>
            <person name="Riley R."/>
            <person name="Hilden K."/>
        </authorList>
    </citation>
    <scope>NUCLEOTIDE SEQUENCE [LARGE SCALE GENOMIC DNA]</scope>
    <source>
        <strain evidence="26 27">FBCC735</strain>
    </source>
</reference>
<evidence type="ECO:0000256" key="10">
    <source>
        <dbReference type="ARBA" id="ARBA00022759"/>
    </source>
</evidence>
<keyword evidence="9" id="KW-0547">Nucleotide-binding</keyword>
<evidence type="ECO:0000313" key="26">
    <source>
        <dbReference type="EMBL" id="OJT11660.1"/>
    </source>
</evidence>
<evidence type="ECO:0000256" key="20">
    <source>
        <dbReference type="ARBA" id="ARBA00048173"/>
    </source>
</evidence>
<dbReference type="InterPro" id="IPR036875">
    <property type="entry name" value="Znf_CCHC_sf"/>
</dbReference>
<dbReference type="EMBL" id="MNAD01000596">
    <property type="protein sequence ID" value="OJT11660.1"/>
    <property type="molecule type" value="Genomic_DNA"/>
</dbReference>
<comment type="function">
    <text evidence="1">The aspartyl protease (PR) mediates the proteolytic cleavages of the Gag and Gag-Pol polyproteins after assembly of the VLP.</text>
</comment>
<organism evidence="26 27">
    <name type="scientific">Trametes pubescens</name>
    <name type="common">White-rot fungus</name>
    <dbReference type="NCBI Taxonomy" id="154538"/>
    <lineage>
        <taxon>Eukaryota</taxon>
        <taxon>Fungi</taxon>
        <taxon>Dikarya</taxon>
        <taxon>Basidiomycota</taxon>
        <taxon>Agaricomycotina</taxon>
        <taxon>Agaricomycetes</taxon>
        <taxon>Polyporales</taxon>
        <taxon>Polyporaceae</taxon>
        <taxon>Trametes</taxon>
    </lineage>
</organism>
<dbReference type="PROSITE" id="PS50994">
    <property type="entry name" value="INTEGRASE"/>
    <property type="match status" value="1"/>
</dbReference>
<evidence type="ECO:0000256" key="6">
    <source>
        <dbReference type="ARBA" id="ARBA00022695"/>
    </source>
</evidence>
<evidence type="ECO:0000256" key="9">
    <source>
        <dbReference type="ARBA" id="ARBA00022741"/>
    </source>
</evidence>
<evidence type="ECO:0000256" key="23">
    <source>
        <dbReference type="SAM" id="MobiDB-lite"/>
    </source>
</evidence>
<dbReference type="InterPro" id="IPR057670">
    <property type="entry name" value="SH3_retrovirus"/>
</dbReference>
<dbReference type="Gene3D" id="3.30.420.10">
    <property type="entry name" value="Ribonuclease H-like superfamily/Ribonuclease H"/>
    <property type="match status" value="1"/>
</dbReference>
<dbReference type="GO" id="GO:0004519">
    <property type="term" value="F:endonuclease activity"/>
    <property type="evidence" value="ECO:0007669"/>
    <property type="project" value="UniProtKB-KW"/>
</dbReference>
<comment type="catalytic activity">
    <reaction evidence="20">
        <text>DNA(n) + a 2'-deoxyribonucleoside 5'-triphosphate = DNA(n+1) + diphosphate</text>
        <dbReference type="Rhea" id="RHEA:22508"/>
        <dbReference type="Rhea" id="RHEA-COMP:17339"/>
        <dbReference type="Rhea" id="RHEA-COMP:17340"/>
        <dbReference type="ChEBI" id="CHEBI:33019"/>
        <dbReference type="ChEBI" id="CHEBI:61560"/>
        <dbReference type="ChEBI" id="CHEBI:173112"/>
        <dbReference type="EC" id="2.7.7.49"/>
    </reaction>
</comment>
<evidence type="ECO:0000256" key="4">
    <source>
        <dbReference type="ARBA" id="ARBA00022664"/>
    </source>
</evidence>
<dbReference type="GO" id="GO:0005524">
    <property type="term" value="F:ATP binding"/>
    <property type="evidence" value="ECO:0007669"/>
    <property type="project" value="UniProtKB-KW"/>
</dbReference>
<dbReference type="Pfam" id="PF14223">
    <property type="entry name" value="Retrotran_gag_2"/>
    <property type="match status" value="1"/>
</dbReference>
<keyword evidence="16" id="KW-0695">RNA-directed DNA polymerase</keyword>
<dbReference type="InterPro" id="IPR025724">
    <property type="entry name" value="GAG-pre-integrase_dom"/>
</dbReference>
<evidence type="ECO:0000256" key="16">
    <source>
        <dbReference type="ARBA" id="ARBA00022918"/>
    </source>
</evidence>
<dbReference type="PROSITE" id="PS50158">
    <property type="entry name" value="ZF_CCHC"/>
    <property type="match status" value="1"/>
</dbReference>
<dbReference type="Proteomes" id="UP000184267">
    <property type="component" value="Unassembled WGS sequence"/>
</dbReference>
<dbReference type="GO" id="GO:0003723">
    <property type="term" value="F:RNA binding"/>
    <property type="evidence" value="ECO:0007669"/>
    <property type="project" value="UniProtKB-KW"/>
</dbReference>
<dbReference type="SUPFAM" id="SSF57756">
    <property type="entry name" value="Retrovirus zinc finger-like domains"/>
    <property type="match status" value="1"/>
</dbReference>
<protein>
    <submittedName>
        <fullName evidence="26">Retrovirus-related Pol polyprotein from transposon TNT 1-94</fullName>
    </submittedName>
</protein>
<feature type="compositionally biased region" description="Basic and acidic residues" evidence="23">
    <location>
        <begin position="227"/>
        <end position="237"/>
    </location>
</feature>
<evidence type="ECO:0000256" key="14">
    <source>
        <dbReference type="ARBA" id="ARBA00022884"/>
    </source>
</evidence>
<dbReference type="InterPro" id="IPR001584">
    <property type="entry name" value="Integrase_cat-core"/>
</dbReference>
<dbReference type="InterPro" id="IPR036397">
    <property type="entry name" value="RNaseH_sf"/>
</dbReference>
<evidence type="ECO:0000259" key="25">
    <source>
        <dbReference type="PROSITE" id="PS50994"/>
    </source>
</evidence>
<dbReference type="GO" id="GO:0006310">
    <property type="term" value="P:DNA recombination"/>
    <property type="evidence" value="ECO:0007669"/>
    <property type="project" value="UniProtKB-KW"/>
</dbReference>
<evidence type="ECO:0000256" key="15">
    <source>
        <dbReference type="ARBA" id="ARBA00022908"/>
    </source>
</evidence>
<dbReference type="GO" id="GO:0006397">
    <property type="term" value="P:mRNA processing"/>
    <property type="evidence" value="ECO:0007669"/>
    <property type="project" value="UniProtKB-KW"/>
</dbReference>
<evidence type="ECO:0000259" key="24">
    <source>
        <dbReference type="PROSITE" id="PS50158"/>
    </source>
</evidence>
<dbReference type="Pfam" id="PF25597">
    <property type="entry name" value="SH3_retrovirus"/>
    <property type="match status" value="1"/>
</dbReference>
<keyword evidence="22" id="KW-0862">Zinc</keyword>
<feature type="compositionally biased region" description="Pro residues" evidence="23">
    <location>
        <begin position="934"/>
        <end position="947"/>
    </location>
</feature>
<dbReference type="PANTHER" id="PTHR42648:SF11">
    <property type="entry name" value="TRANSPOSON TY4-P GAG-POL POLYPROTEIN"/>
    <property type="match status" value="1"/>
</dbReference>
<feature type="compositionally biased region" description="Low complexity" evidence="23">
    <location>
        <begin position="922"/>
        <end position="933"/>
    </location>
</feature>
<dbReference type="SUPFAM" id="SSF53098">
    <property type="entry name" value="Ribonuclease H-like"/>
    <property type="match status" value="1"/>
</dbReference>
<dbReference type="InterPro" id="IPR012337">
    <property type="entry name" value="RNaseH-like_sf"/>
</dbReference>
<evidence type="ECO:0000256" key="7">
    <source>
        <dbReference type="ARBA" id="ARBA00022722"/>
    </source>
</evidence>
<keyword evidence="8" id="KW-0479">Metal-binding</keyword>
<dbReference type="InterPro" id="IPR039537">
    <property type="entry name" value="Retrotran_Ty1/copia-like"/>
</dbReference>
<dbReference type="InterPro" id="IPR054722">
    <property type="entry name" value="PolX-like_BBD"/>
</dbReference>
<feature type="compositionally biased region" description="Acidic residues" evidence="23">
    <location>
        <begin position="912"/>
        <end position="921"/>
    </location>
</feature>
<evidence type="ECO:0000256" key="21">
    <source>
        <dbReference type="ARBA" id="ARBA00049244"/>
    </source>
</evidence>
<dbReference type="PANTHER" id="PTHR42648">
    <property type="entry name" value="TRANSPOSASE, PUTATIVE-RELATED"/>
    <property type="match status" value="1"/>
</dbReference>
<dbReference type="InterPro" id="IPR001878">
    <property type="entry name" value="Znf_CCHC"/>
</dbReference>
<feature type="non-terminal residue" evidence="26">
    <location>
        <position position="968"/>
    </location>
</feature>
<name>A0A1M2VVW9_TRAPU</name>
<keyword evidence="10" id="KW-0255">Endonuclease</keyword>
<evidence type="ECO:0000256" key="3">
    <source>
        <dbReference type="ARBA" id="ARBA00022612"/>
    </source>
</evidence>
<feature type="region of interest" description="Disordered" evidence="23">
    <location>
        <begin position="227"/>
        <end position="305"/>
    </location>
</feature>
<comment type="caution">
    <text evidence="26">The sequence shown here is derived from an EMBL/GenBank/DDBJ whole genome shotgun (WGS) entry which is preliminary data.</text>
</comment>
<keyword evidence="4" id="KW-0507">mRNA processing</keyword>
<keyword evidence="5" id="KW-0645">Protease</keyword>
<dbReference type="GO" id="GO:0008233">
    <property type="term" value="F:peptidase activity"/>
    <property type="evidence" value="ECO:0007669"/>
    <property type="project" value="UniProtKB-KW"/>
</dbReference>
<dbReference type="AlphaFoldDB" id="A0A1M2VVW9"/>
<dbReference type="GO" id="GO:0008270">
    <property type="term" value="F:zinc ion binding"/>
    <property type="evidence" value="ECO:0007669"/>
    <property type="project" value="UniProtKB-KW"/>
</dbReference>
<dbReference type="Pfam" id="PF22936">
    <property type="entry name" value="Pol_BBD"/>
    <property type="match status" value="1"/>
</dbReference>
<evidence type="ECO:0000256" key="22">
    <source>
        <dbReference type="PROSITE-ProRule" id="PRU00047"/>
    </source>
</evidence>
<evidence type="ECO:0000256" key="19">
    <source>
        <dbReference type="ARBA" id="ARBA00023172"/>
    </source>
</evidence>
<evidence type="ECO:0000256" key="17">
    <source>
        <dbReference type="ARBA" id="ARBA00022932"/>
    </source>
</evidence>
<dbReference type="Pfam" id="PF13976">
    <property type="entry name" value="gag_pre-integrs"/>
    <property type="match status" value="1"/>
</dbReference>
<dbReference type="GO" id="GO:0032196">
    <property type="term" value="P:transposition"/>
    <property type="evidence" value="ECO:0007669"/>
    <property type="project" value="UniProtKB-KW"/>
</dbReference>
<keyword evidence="14" id="KW-0694">RNA-binding</keyword>
<keyword evidence="15" id="KW-0229">DNA integration</keyword>